<evidence type="ECO:0000313" key="2">
    <source>
        <dbReference type="EMBL" id="TKR68207.1"/>
    </source>
</evidence>
<feature type="region of interest" description="Disordered" evidence="1">
    <location>
        <begin position="43"/>
        <end position="64"/>
    </location>
</feature>
<accession>A0A4U5MG41</accession>
<reference evidence="2 3" key="1">
    <citation type="journal article" date="2015" name="Genome Biol.">
        <title>Comparative genomics of Steinernema reveals deeply conserved gene regulatory networks.</title>
        <authorList>
            <person name="Dillman A.R."/>
            <person name="Macchietto M."/>
            <person name="Porter C.F."/>
            <person name="Rogers A."/>
            <person name="Williams B."/>
            <person name="Antoshechkin I."/>
            <person name="Lee M.M."/>
            <person name="Goodwin Z."/>
            <person name="Lu X."/>
            <person name="Lewis E.E."/>
            <person name="Goodrich-Blair H."/>
            <person name="Stock S.P."/>
            <person name="Adams B.J."/>
            <person name="Sternberg P.W."/>
            <person name="Mortazavi A."/>
        </authorList>
    </citation>
    <scope>NUCLEOTIDE SEQUENCE [LARGE SCALE GENOMIC DNA]</scope>
    <source>
        <strain evidence="2 3">ALL</strain>
    </source>
</reference>
<dbReference type="AlphaFoldDB" id="A0A4U5MG41"/>
<comment type="caution">
    <text evidence="2">The sequence shown here is derived from an EMBL/GenBank/DDBJ whole genome shotgun (WGS) entry which is preliminary data.</text>
</comment>
<protein>
    <submittedName>
        <fullName evidence="2">Uncharacterized protein</fullName>
    </submittedName>
</protein>
<feature type="compositionally biased region" description="Basic and acidic residues" evidence="1">
    <location>
        <begin position="45"/>
        <end position="64"/>
    </location>
</feature>
<organism evidence="2 3">
    <name type="scientific">Steinernema carpocapsae</name>
    <name type="common">Entomopathogenic nematode</name>
    <dbReference type="NCBI Taxonomy" id="34508"/>
    <lineage>
        <taxon>Eukaryota</taxon>
        <taxon>Metazoa</taxon>
        <taxon>Ecdysozoa</taxon>
        <taxon>Nematoda</taxon>
        <taxon>Chromadorea</taxon>
        <taxon>Rhabditida</taxon>
        <taxon>Tylenchina</taxon>
        <taxon>Panagrolaimomorpha</taxon>
        <taxon>Strongyloidoidea</taxon>
        <taxon>Steinernematidae</taxon>
        <taxon>Steinernema</taxon>
    </lineage>
</organism>
<reference evidence="2 3" key="2">
    <citation type="journal article" date="2019" name="G3 (Bethesda)">
        <title>Hybrid Assembly of the Genome of the Entomopathogenic Nematode Steinernema carpocapsae Identifies the X-Chromosome.</title>
        <authorList>
            <person name="Serra L."/>
            <person name="Macchietto M."/>
            <person name="Macias-Munoz A."/>
            <person name="McGill C.J."/>
            <person name="Rodriguez I.M."/>
            <person name="Rodriguez B."/>
            <person name="Murad R."/>
            <person name="Mortazavi A."/>
        </authorList>
    </citation>
    <scope>NUCLEOTIDE SEQUENCE [LARGE SCALE GENOMIC DNA]</scope>
    <source>
        <strain evidence="2 3">ALL</strain>
    </source>
</reference>
<evidence type="ECO:0000256" key="1">
    <source>
        <dbReference type="SAM" id="MobiDB-lite"/>
    </source>
</evidence>
<sequence length="107" mass="12886">MDASRSTCWRHSGWMFVEKRILEKHERTAAFRSATWTAAGLGEAMDPKEEQRKRRTTKEKSIEDWERSRRPAAITVRWRIRNWIPVLQNGRSSAWRLRMRFQNGRLE</sequence>
<name>A0A4U5MG41_STECR</name>
<evidence type="ECO:0000313" key="3">
    <source>
        <dbReference type="Proteomes" id="UP000298663"/>
    </source>
</evidence>
<keyword evidence="3" id="KW-1185">Reference proteome</keyword>
<gene>
    <name evidence="2" type="ORF">L596_024221</name>
</gene>
<dbReference type="EMBL" id="AZBU02000008">
    <property type="protein sequence ID" value="TKR68207.1"/>
    <property type="molecule type" value="Genomic_DNA"/>
</dbReference>
<dbReference type="Proteomes" id="UP000298663">
    <property type="component" value="Unassembled WGS sequence"/>
</dbReference>
<proteinExistence type="predicted"/>